<evidence type="ECO:0000313" key="2">
    <source>
        <dbReference type="EMBL" id="CEK91687.1"/>
    </source>
</evidence>
<proteinExistence type="predicted"/>
<sequence>PGSTAQGHVSTERTDGEDMAGTRAEHARMRVMHKWTHWWAEVHGTAGERVCGSLECAEELESPAEVKPV</sequence>
<organism evidence="2">
    <name type="scientific">Arion vulgaris</name>
    <dbReference type="NCBI Taxonomy" id="1028688"/>
    <lineage>
        <taxon>Eukaryota</taxon>
        <taxon>Metazoa</taxon>
        <taxon>Spiralia</taxon>
        <taxon>Lophotrochozoa</taxon>
        <taxon>Mollusca</taxon>
        <taxon>Gastropoda</taxon>
        <taxon>Heterobranchia</taxon>
        <taxon>Euthyneura</taxon>
        <taxon>Panpulmonata</taxon>
        <taxon>Eupulmonata</taxon>
        <taxon>Stylommatophora</taxon>
        <taxon>Helicina</taxon>
        <taxon>Arionoidea</taxon>
        <taxon>Arionidae</taxon>
        <taxon>Arion</taxon>
    </lineage>
</organism>
<protein>
    <submittedName>
        <fullName evidence="2">Uncharacterized protein</fullName>
    </submittedName>
</protein>
<feature type="non-terminal residue" evidence="2">
    <location>
        <position position="1"/>
    </location>
</feature>
<feature type="region of interest" description="Disordered" evidence="1">
    <location>
        <begin position="1"/>
        <end position="21"/>
    </location>
</feature>
<gene>
    <name evidence="2" type="primary">ORF184292</name>
</gene>
<feature type="non-terminal residue" evidence="2">
    <location>
        <position position="69"/>
    </location>
</feature>
<accession>A0A0B7BFM0</accession>
<evidence type="ECO:0000256" key="1">
    <source>
        <dbReference type="SAM" id="MobiDB-lite"/>
    </source>
</evidence>
<reference evidence="2" key="1">
    <citation type="submission" date="2014-12" db="EMBL/GenBank/DDBJ databases">
        <title>Insight into the proteome of Arion vulgaris.</title>
        <authorList>
            <person name="Aradska J."/>
            <person name="Bulat T."/>
            <person name="Smidak R."/>
            <person name="Sarate P."/>
            <person name="Gangsoo J."/>
            <person name="Sialana F."/>
            <person name="Bilban M."/>
            <person name="Lubec G."/>
        </authorList>
    </citation>
    <scope>NUCLEOTIDE SEQUENCE</scope>
    <source>
        <tissue evidence="2">Skin</tissue>
    </source>
</reference>
<dbReference type="AlphaFoldDB" id="A0A0B7BFM0"/>
<name>A0A0B7BFM0_9EUPU</name>
<dbReference type="EMBL" id="HACG01044822">
    <property type="protein sequence ID" value="CEK91687.1"/>
    <property type="molecule type" value="Transcribed_RNA"/>
</dbReference>